<accession>A0ABW1BL69</accession>
<evidence type="ECO:0000313" key="8">
    <source>
        <dbReference type="Proteomes" id="UP001596112"/>
    </source>
</evidence>
<dbReference type="InterPro" id="IPR057326">
    <property type="entry name" value="KR_dom"/>
</dbReference>
<dbReference type="Gene3D" id="3.40.50.720">
    <property type="entry name" value="NAD(P)-binding Rossmann-like Domain"/>
    <property type="match status" value="1"/>
</dbReference>
<name>A0ABW1BL69_9ACTN</name>
<dbReference type="RefSeq" id="WP_380970210.1">
    <property type="nucleotide sequence ID" value="NZ_JBHSNZ010000112.1"/>
</dbReference>
<dbReference type="SMART" id="SM00823">
    <property type="entry name" value="PKS_PP"/>
    <property type="match status" value="1"/>
</dbReference>
<keyword evidence="3" id="KW-0808">Transferase</keyword>
<gene>
    <name evidence="7" type="ORF">ACFQGO_38980</name>
</gene>
<proteinExistence type="predicted"/>
<dbReference type="PANTHER" id="PTHR43775">
    <property type="entry name" value="FATTY ACID SYNTHASE"/>
    <property type="match status" value="1"/>
</dbReference>
<dbReference type="SMART" id="SM00825">
    <property type="entry name" value="PKS_KS"/>
    <property type="match status" value="1"/>
</dbReference>
<dbReference type="SMART" id="SM00822">
    <property type="entry name" value="PKS_KR"/>
    <property type="match status" value="1"/>
</dbReference>
<feature type="non-terminal residue" evidence="7">
    <location>
        <position position="394"/>
    </location>
</feature>
<dbReference type="InterPro" id="IPR016039">
    <property type="entry name" value="Thiolase-like"/>
</dbReference>
<dbReference type="InterPro" id="IPR020841">
    <property type="entry name" value="PKS_Beta-ketoAc_synthase_dom"/>
</dbReference>
<dbReference type="Pfam" id="PF00550">
    <property type="entry name" value="PP-binding"/>
    <property type="match status" value="1"/>
</dbReference>
<protein>
    <submittedName>
        <fullName evidence="7">Beta-ketoacyl synthase N-terminal-like domain-containing protein</fullName>
    </submittedName>
</protein>
<dbReference type="EMBL" id="JBHSNZ010000112">
    <property type="protein sequence ID" value="MFC5813413.1"/>
    <property type="molecule type" value="Genomic_DNA"/>
</dbReference>
<comment type="caution">
    <text evidence="7">The sequence shown here is derived from an EMBL/GenBank/DDBJ whole genome shotgun (WGS) entry which is preliminary data.</text>
</comment>
<dbReference type="Gene3D" id="3.40.47.10">
    <property type="match status" value="1"/>
</dbReference>
<feature type="non-terminal residue" evidence="7">
    <location>
        <position position="1"/>
    </location>
</feature>
<dbReference type="SMART" id="SM01294">
    <property type="entry name" value="PKS_PP_betabranch"/>
    <property type="match status" value="1"/>
</dbReference>
<keyword evidence="8" id="KW-1185">Reference proteome</keyword>
<sequence>DALTPERFAAVLRAKALSASHLDELTRGRDLDAFVLFSSVSGSIGAAGQGNYAAANAYLDALAERRRAAGLPATSLAWGPWADGGMAQATGSVARMRRGGVLPLDADTAIGALARLATAEAPTVTVADLDWADFAPAFTLTRPSPLIASLPEAVAVLDTAATTGRTRAGRDDRSGLLARLTGVTPAEQDRVLLETVQACTAAVLGYPHPEAVGADRAFRDLGVDSLTAVELRNGLAALTGVTGLAATLVFDYATPTALARHLGDQLLGAAPAAATGADADGARPATDAADDPVVIVGMACRFPGGVEDPEGLWRLLSEGTDAVGAFPADRGWDLTTLYDPDGRRPGTTMVDTGAFLDGVGGFDAGFFGMSPREALAADPQQRLLLEVSWEGLER</sequence>
<keyword evidence="1" id="KW-0596">Phosphopantetheine</keyword>
<dbReference type="InterPro" id="IPR014030">
    <property type="entry name" value="Ketoacyl_synth_N"/>
</dbReference>
<dbReference type="InterPro" id="IPR009081">
    <property type="entry name" value="PP-bd_ACP"/>
</dbReference>
<dbReference type="PANTHER" id="PTHR43775:SF51">
    <property type="entry name" value="INACTIVE PHENOLPHTHIOCEROL SYNTHESIS POLYKETIDE SYNTHASE TYPE I PKS1-RELATED"/>
    <property type="match status" value="1"/>
</dbReference>
<dbReference type="InterPro" id="IPR020806">
    <property type="entry name" value="PKS_PP-bd"/>
</dbReference>
<dbReference type="PROSITE" id="PS00012">
    <property type="entry name" value="PHOSPHOPANTETHEINE"/>
    <property type="match status" value="1"/>
</dbReference>
<dbReference type="PROSITE" id="PS52004">
    <property type="entry name" value="KS3_2"/>
    <property type="match status" value="1"/>
</dbReference>
<evidence type="ECO:0000259" key="5">
    <source>
        <dbReference type="PROSITE" id="PS50075"/>
    </source>
</evidence>
<dbReference type="InterPro" id="IPR013968">
    <property type="entry name" value="PKS_KR"/>
</dbReference>
<evidence type="ECO:0000256" key="3">
    <source>
        <dbReference type="ARBA" id="ARBA00022679"/>
    </source>
</evidence>
<dbReference type="SUPFAM" id="SSF53901">
    <property type="entry name" value="Thiolase-like"/>
    <property type="match status" value="1"/>
</dbReference>
<dbReference type="Pfam" id="PF08659">
    <property type="entry name" value="KR"/>
    <property type="match status" value="1"/>
</dbReference>
<dbReference type="Gene3D" id="1.10.1200.10">
    <property type="entry name" value="ACP-like"/>
    <property type="match status" value="1"/>
</dbReference>
<dbReference type="InterPro" id="IPR006162">
    <property type="entry name" value="Ppantetheine_attach_site"/>
</dbReference>
<dbReference type="Pfam" id="PF00109">
    <property type="entry name" value="ketoacyl-synt"/>
    <property type="match status" value="1"/>
</dbReference>
<dbReference type="Proteomes" id="UP001596112">
    <property type="component" value="Unassembled WGS sequence"/>
</dbReference>
<keyword evidence="2" id="KW-0597">Phosphoprotein</keyword>
<evidence type="ECO:0000313" key="7">
    <source>
        <dbReference type="EMBL" id="MFC5813413.1"/>
    </source>
</evidence>
<reference evidence="8" key="1">
    <citation type="journal article" date="2019" name="Int. J. Syst. Evol. Microbiol.">
        <title>The Global Catalogue of Microorganisms (GCM) 10K type strain sequencing project: providing services to taxonomists for standard genome sequencing and annotation.</title>
        <authorList>
            <consortium name="The Broad Institute Genomics Platform"/>
            <consortium name="The Broad Institute Genome Sequencing Center for Infectious Disease"/>
            <person name="Wu L."/>
            <person name="Ma J."/>
        </authorList>
    </citation>
    <scope>NUCLEOTIDE SEQUENCE [LARGE SCALE GENOMIC DNA]</scope>
    <source>
        <strain evidence="8">JCM 9918</strain>
    </source>
</reference>
<evidence type="ECO:0000256" key="2">
    <source>
        <dbReference type="ARBA" id="ARBA00022553"/>
    </source>
</evidence>
<dbReference type="SUPFAM" id="SSF51735">
    <property type="entry name" value="NAD(P)-binding Rossmann-fold domains"/>
    <property type="match status" value="1"/>
</dbReference>
<dbReference type="SUPFAM" id="SSF47336">
    <property type="entry name" value="ACP-like"/>
    <property type="match status" value="1"/>
</dbReference>
<dbReference type="InterPro" id="IPR050091">
    <property type="entry name" value="PKS_NRPS_Biosynth_Enz"/>
</dbReference>
<organism evidence="7 8">
    <name type="scientific">Streptomyces heilongjiangensis</name>
    <dbReference type="NCBI Taxonomy" id="945052"/>
    <lineage>
        <taxon>Bacteria</taxon>
        <taxon>Bacillati</taxon>
        <taxon>Actinomycetota</taxon>
        <taxon>Actinomycetes</taxon>
        <taxon>Kitasatosporales</taxon>
        <taxon>Streptomycetaceae</taxon>
        <taxon>Streptomyces</taxon>
    </lineage>
</organism>
<dbReference type="PROSITE" id="PS50075">
    <property type="entry name" value="CARRIER"/>
    <property type="match status" value="1"/>
</dbReference>
<feature type="domain" description="Ketosynthase family 3 (KS3)" evidence="6">
    <location>
        <begin position="290"/>
        <end position="394"/>
    </location>
</feature>
<evidence type="ECO:0000256" key="1">
    <source>
        <dbReference type="ARBA" id="ARBA00022450"/>
    </source>
</evidence>
<keyword evidence="4" id="KW-0511">Multifunctional enzyme</keyword>
<dbReference type="InterPro" id="IPR036291">
    <property type="entry name" value="NAD(P)-bd_dom_sf"/>
</dbReference>
<feature type="domain" description="Carrier" evidence="5">
    <location>
        <begin position="190"/>
        <end position="266"/>
    </location>
</feature>
<dbReference type="InterPro" id="IPR036736">
    <property type="entry name" value="ACP-like_sf"/>
</dbReference>
<evidence type="ECO:0000256" key="4">
    <source>
        <dbReference type="ARBA" id="ARBA00023268"/>
    </source>
</evidence>
<evidence type="ECO:0000259" key="6">
    <source>
        <dbReference type="PROSITE" id="PS52004"/>
    </source>
</evidence>